<dbReference type="AlphaFoldDB" id="A0A9Q0W9P6"/>
<reference evidence="1" key="2">
    <citation type="journal article" date="2023" name="Int. J. Mol. Sci.">
        <title>De Novo Assembly and Annotation of 11 Diverse Shrub Willow (Salix) Genomes Reveals Novel Gene Organization in Sex-Linked Regions.</title>
        <authorList>
            <person name="Hyden B."/>
            <person name="Feng K."/>
            <person name="Yates T.B."/>
            <person name="Jawdy S."/>
            <person name="Cereghino C."/>
            <person name="Smart L.B."/>
            <person name="Muchero W."/>
        </authorList>
    </citation>
    <scope>NUCLEOTIDE SEQUENCE</scope>
    <source>
        <tissue evidence="1">Shoot tip</tissue>
    </source>
</reference>
<evidence type="ECO:0000313" key="1">
    <source>
        <dbReference type="EMBL" id="KAJ6761723.1"/>
    </source>
</evidence>
<sequence>MRSNNEWTLEVNASILHRRRDSKPLISKLQHLGIDLLRVKKWEDEVGAHFTEMRRQIYKTFTKAKNGAGIISDLRLIEDKIKGLNAKNGAGINSDPRLVEDKIKEFNAKNGADINSDPRLVEDKIKELSAKNEADINSYLRLVEEKIEELNAKSKADINRDRPEDSRENAKIKKRPLIYWWIGEGLIAATDDKTAEEEGGKYLSGINRSPVHRAIPRNTKPRCQCVQNASLASSLGNIFGPKGSNSLNSIPQEHHLIVPPDVDVNAWFWELKKVEVLQLGAWHCSPRHHIEVEKEEVLRGLEGSKALEIS</sequence>
<dbReference type="Proteomes" id="UP001151752">
    <property type="component" value="Chromosome 19"/>
</dbReference>
<gene>
    <name evidence="1" type="ORF">OIU74_024388</name>
</gene>
<comment type="caution">
    <text evidence="1">The sequence shown here is derived from an EMBL/GenBank/DDBJ whole genome shotgun (WGS) entry which is preliminary data.</text>
</comment>
<reference evidence="1" key="1">
    <citation type="submission" date="2022-11" db="EMBL/GenBank/DDBJ databases">
        <authorList>
            <person name="Hyden B.L."/>
            <person name="Feng K."/>
            <person name="Yates T."/>
            <person name="Jawdy S."/>
            <person name="Smart L.B."/>
            <person name="Muchero W."/>
        </authorList>
    </citation>
    <scope>NUCLEOTIDE SEQUENCE</scope>
    <source>
        <tissue evidence="1">Shoot tip</tissue>
    </source>
</reference>
<keyword evidence="2" id="KW-1185">Reference proteome</keyword>
<proteinExistence type="predicted"/>
<evidence type="ECO:0000313" key="2">
    <source>
        <dbReference type="Proteomes" id="UP001151752"/>
    </source>
</evidence>
<dbReference type="EMBL" id="JAPFFM010000005">
    <property type="protein sequence ID" value="KAJ6761723.1"/>
    <property type="molecule type" value="Genomic_DNA"/>
</dbReference>
<accession>A0A9Q0W9P6</accession>
<name>A0A9Q0W9P6_9ROSI</name>
<protein>
    <submittedName>
        <fullName evidence="1">LEUCINE-RICH REPEAT (LRR) FAMILY PROTEIN-RELATED</fullName>
    </submittedName>
</protein>
<organism evidence="1 2">
    <name type="scientific">Salix koriyanagi</name>
    <dbReference type="NCBI Taxonomy" id="2511006"/>
    <lineage>
        <taxon>Eukaryota</taxon>
        <taxon>Viridiplantae</taxon>
        <taxon>Streptophyta</taxon>
        <taxon>Embryophyta</taxon>
        <taxon>Tracheophyta</taxon>
        <taxon>Spermatophyta</taxon>
        <taxon>Magnoliopsida</taxon>
        <taxon>eudicotyledons</taxon>
        <taxon>Gunneridae</taxon>
        <taxon>Pentapetalae</taxon>
        <taxon>rosids</taxon>
        <taxon>fabids</taxon>
        <taxon>Malpighiales</taxon>
        <taxon>Salicaceae</taxon>
        <taxon>Saliceae</taxon>
        <taxon>Salix</taxon>
    </lineage>
</organism>